<evidence type="ECO:0000313" key="2">
    <source>
        <dbReference type="EMBL" id="KKN49493.1"/>
    </source>
</evidence>
<dbReference type="AlphaFoldDB" id="A0A0F9U777"/>
<evidence type="ECO:0000256" key="1">
    <source>
        <dbReference type="SAM" id="MobiDB-lite"/>
    </source>
</evidence>
<dbReference type="EMBL" id="LAZR01001165">
    <property type="protein sequence ID" value="KKN49493.1"/>
    <property type="molecule type" value="Genomic_DNA"/>
</dbReference>
<organism evidence="2">
    <name type="scientific">marine sediment metagenome</name>
    <dbReference type="NCBI Taxonomy" id="412755"/>
    <lineage>
        <taxon>unclassified sequences</taxon>
        <taxon>metagenomes</taxon>
        <taxon>ecological metagenomes</taxon>
    </lineage>
</organism>
<feature type="region of interest" description="Disordered" evidence="1">
    <location>
        <begin position="99"/>
        <end position="122"/>
    </location>
</feature>
<reference evidence="2" key="1">
    <citation type="journal article" date="2015" name="Nature">
        <title>Complex archaea that bridge the gap between prokaryotes and eukaryotes.</title>
        <authorList>
            <person name="Spang A."/>
            <person name="Saw J.H."/>
            <person name="Jorgensen S.L."/>
            <person name="Zaremba-Niedzwiedzka K."/>
            <person name="Martijn J."/>
            <person name="Lind A.E."/>
            <person name="van Eijk R."/>
            <person name="Schleper C."/>
            <person name="Guy L."/>
            <person name="Ettema T.J."/>
        </authorList>
    </citation>
    <scope>NUCLEOTIDE SEQUENCE</scope>
</reference>
<comment type="caution">
    <text evidence="2">The sequence shown here is derived from an EMBL/GenBank/DDBJ whole genome shotgun (WGS) entry which is preliminary data.</text>
</comment>
<accession>A0A0F9U777</accession>
<proteinExistence type="predicted"/>
<protein>
    <submittedName>
        <fullName evidence="2">Uncharacterized protein</fullName>
    </submittedName>
</protein>
<gene>
    <name evidence="2" type="ORF">LCGC14_0642000</name>
</gene>
<name>A0A0F9U777_9ZZZZ</name>
<sequence length="122" mass="13423">MTKIPTNVPIISILDGQQVKLDDTPATLNDVIMRALLNIIQGEKLSGEDSFKRYQIATKFADKPMSVDLTSEEIVFIKKAIGDTFGPAVVGPAWDFLEGGKEDKLKKGNKKSDSEEPSELKE</sequence>